<organism evidence="2 3">
    <name type="scientific">Xylaria hypoxylon</name>
    <dbReference type="NCBI Taxonomy" id="37992"/>
    <lineage>
        <taxon>Eukaryota</taxon>
        <taxon>Fungi</taxon>
        <taxon>Dikarya</taxon>
        <taxon>Ascomycota</taxon>
        <taxon>Pezizomycotina</taxon>
        <taxon>Sordariomycetes</taxon>
        <taxon>Xylariomycetidae</taxon>
        <taxon>Xylariales</taxon>
        <taxon>Xylariaceae</taxon>
        <taxon>Xylaria</taxon>
    </lineage>
</organism>
<proteinExistence type="predicted"/>
<sequence length="95" mass="10566">MARSWLMRRHDDEGPDEQHGVVEGKVKVKVNRTQTTPAWGLPGGRPIRVHPWPIHAVHAVYAIHAIHANPSQPASRVPKTLVAVVPTHPFPDLPF</sequence>
<comment type="caution">
    <text evidence="2">The sequence shown here is derived from an EMBL/GenBank/DDBJ whole genome shotgun (WGS) entry which is preliminary data.</text>
</comment>
<evidence type="ECO:0000313" key="2">
    <source>
        <dbReference type="EMBL" id="TGJ81574.1"/>
    </source>
</evidence>
<accession>A0A4Z0YC95</accession>
<evidence type="ECO:0000256" key="1">
    <source>
        <dbReference type="SAM" id="MobiDB-lite"/>
    </source>
</evidence>
<dbReference type="EMBL" id="SKBN01000162">
    <property type="protein sequence ID" value="TGJ81574.1"/>
    <property type="molecule type" value="Genomic_DNA"/>
</dbReference>
<protein>
    <submittedName>
        <fullName evidence="2">Uncharacterized protein</fullName>
    </submittedName>
</protein>
<feature type="region of interest" description="Disordered" evidence="1">
    <location>
        <begin position="1"/>
        <end position="21"/>
    </location>
</feature>
<feature type="compositionally biased region" description="Basic and acidic residues" evidence="1">
    <location>
        <begin position="8"/>
        <end position="21"/>
    </location>
</feature>
<reference evidence="2 3" key="1">
    <citation type="submission" date="2019-03" db="EMBL/GenBank/DDBJ databases">
        <title>Draft genome sequence of Xylaria hypoxylon DSM 108379, a ubiquitous saprotrophic-parasitic fungi on hardwood.</title>
        <authorList>
            <person name="Buettner E."/>
            <person name="Leonhardt S."/>
            <person name="Gebauer A.M."/>
            <person name="Liers C."/>
            <person name="Hofrichter M."/>
            <person name="Kellner H."/>
        </authorList>
    </citation>
    <scope>NUCLEOTIDE SEQUENCE [LARGE SCALE GENOMIC DNA]</scope>
    <source>
        <strain evidence="2 3">DSM 108379</strain>
    </source>
</reference>
<gene>
    <name evidence="2" type="ORF">E0Z10_g7187</name>
</gene>
<dbReference type="AlphaFoldDB" id="A0A4Z0YC95"/>
<keyword evidence="3" id="KW-1185">Reference proteome</keyword>
<dbReference type="Proteomes" id="UP000297716">
    <property type="component" value="Unassembled WGS sequence"/>
</dbReference>
<name>A0A4Z0YC95_9PEZI</name>
<evidence type="ECO:0000313" key="3">
    <source>
        <dbReference type="Proteomes" id="UP000297716"/>
    </source>
</evidence>